<sequence>MDNKRVKGPWSPEEDELLKNLVIKHGPRNWTMIARAVPGRSGKSCRLRWCNQLSPEVEHRAFSREEDEIVINAHARYGNKWATIARLLDGRTDNAIKNHWNSTLKRKYADLFENDGVVNEDGVKEKSAKTGSSSSVHKRTISPSGSDVSDAGLPVTSSMLVRENVPAVETGMSNNDGVSTELTLSTPGMESGQLGRDGVGAKELLTGDVEKTMTFAPELLAVMQEMIRKEVRNYMVGIGKKSG</sequence>
<keyword evidence="3" id="KW-0805">Transcription regulation</keyword>
<dbReference type="GO" id="GO:0005634">
    <property type="term" value="C:nucleus"/>
    <property type="evidence" value="ECO:0007669"/>
    <property type="project" value="UniProtKB-SubCell"/>
</dbReference>
<feature type="domain" description="Myb-like" evidence="8">
    <location>
        <begin position="54"/>
        <end position="104"/>
    </location>
</feature>
<dbReference type="Proteomes" id="UP001151752">
    <property type="component" value="Chromosome 9"/>
</dbReference>
<evidence type="ECO:0000256" key="5">
    <source>
        <dbReference type="ARBA" id="ARBA00023163"/>
    </source>
</evidence>
<feature type="domain" description="Myb-like" evidence="8">
    <location>
        <begin position="2"/>
        <end position="53"/>
    </location>
</feature>
<dbReference type="CDD" id="cd00167">
    <property type="entry name" value="SANT"/>
    <property type="match status" value="2"/>
</dbReference>
<dbReference type="Pfam" id="PF00249">
    <property type="entry name" value="Myb_DNA-binding"/>
    <property type="match status" value="2"/>
</dbReference>
<keyword evidence="6" id="KW-0539">Nucleus</keyword>
<dbReference type="AlphaFoldDB" id="A0A9Q0TRZ9"/>
<keyword evidence="11" id="KW-1185">Reference proteome</keyword>
<comment type="subcellular location">
    <subcellularLocation>
        <location evidence="1">Nucleus</location>
    </subcellularLocation>
</comment>
<dbReference type="EMBL" id="JAPFFM010000014">
    <property type="protein sequence ID" value="KAJ6716568.1"/>
    <property type="molecule type" value="Genomic_DNA"/>
</dbReference>
<proteinExistence type="predicted"/>
<evidence type="ECO:0000313" key="11">
    <source>
        <dbReference type="Proteomes" id="UP001151752"/>
    </source>
</evidence>
<feature type="compositionally biased region" description="Polar residues" evidence="7">
    <location>
        <begin position="129"/>
        <end position="147"/>
    </location>
</feature>
<evidence type="ECO:0000313" key="10">
    <source>
        <dbReference type="EMBL" id="KAJ6716568.1"/>
    </source>
</evidence>
<dbReference type="PROSITE" id="PS51294">
    <property type="entry name" value="HTH_MYB"/>
    <property type="match status" value="2"/>
</dbReference>
<dbReference type="GO" id="GO:0000978">
    <property type="term" value="F:RNA polymerase II cis-regulatory region sequence-specific DNA binding"/>
    <property type="evidence" value="ECO:0007669"/>
    <property type="project" value="TreeGrafter"/>
</dbReference>
<accession>A0A9Q0TRZ9</accession>
<dbReference type="PROSITE" id="PS50090">
    <property type="entry name" value="MYB_LIKE"/>
    <property type="match status" value="2"/>
</dbReference>
<reference evidence="10" key="2">
    <citation type="journal article" date="2023" name="Int. J. Mol. Sci.">
        <title>De Novo Assembly and Annotation of 11 Diverse Shrub Willow (Salix) Genomes Reveals Novel Gene Organization in Sex-Linked Regions.</title>
        <authorList>
            <person name="Hyden B."/>
            <person name="Feng K."/>
            <person name="Yates T.B."/>
            <person name="Jawdy S."/>
            <person name="Cereghino C."/>
            <person name="Smart L.B."/>
            <person name="Muchero W."/>
        </authorList>
    </citation>
    <scope>NUCLEOTIDE SEQUENCE</scope>
    <source>
        <tissue evidence="10">Shoot tip</tissue>
    </source>
</reference>
<evidence type="ECO:0000256" key="6">
    <source>
        <dbReference type="ARBA" id="ARBA00023242"/>
    </source>
</evidence>
<comment type="caution">
    <text evidence="10">The sequence shown here is derived from an EMBL/GenBank/DDBJ whole genome shotgun (WGS) entry which is preliminary data.</text>
</comment>
<dbReference type="GO" id="GO:0000981">
    <property type="term" value="F:DNA-binding transcription factor activity, RNA polymerase II-specific"/>
    <property type="evidence" value="ECO:0007669"/>
    <property type="project" value="TreeGrafter"/>
</dbReference>
<dbReference type="PANTHER" id="PTHR45614">
    <property type="entry name" value="MYB PROTEIN-RELATED"/>
    <property type="match status" value="1"/>
</dbReference>
<feature type="domain" description="HTH myb-type" evidence="9">
    <location>
        <begin position="1"/>
        <end position="57"/>
    </location>
</feature>
<evidence type="ECO:0000259" key="9">
    <source>
        <dbReference type="PROSITE" id="PS51294"/>
    </source>
</evidence>
<dbReference type="InterPro" id="IPR017930">
    <property type="entry name" value="Myb_dom"/>
</dbReference>
<evidence type="ECO:0000256" key="3">
    <source>
        <dbReference type="ARBA" id="ARBA00023015"/>
    </source>
</evidence>
<keyword evidence="4" id="KW-0238">DNA-binding</keyword>
<dbReference type="PANTHER" id="PTHR45614:SF190">
    <property type="entry name" value="TRANSCRIPTION FACTOR MYB44"/>
    <property type="match status" value="1"/>
</dbReference>
<keyword evidence="5" id="KW-0804">Transcription</keyword>
<dbReference type="FunFam" id="1.10.10.60:FF:000060">
    <property type="entry name" value="MYB transcription factor"/>
    <property type="match status" value="1"/>
</dbReference>
<evidence type="ECO:0000256" key="2">
    <source>
        <dbReference type="ARBA" id="ARBA00022737"/>
    </source>
</evidence>
<protein>
    <submittedName>
        <fullName evidence="10">MYB PROTEIN-RELATED</fullName>
    </submittedName>
</protein>
<evidence type="ECO:0000256" key="4">
    <source>
        <dbReference type="ARBA" id="ARBA00023125"/>
    </source>
</evidence>
<feature type="region of interest" description="Disordered" evidence="7">
    <location>
        <begin position="122"/>
        <end position="152"/>
    </location>
</feature>
<reference evidence="10" key="1">
    <citation type="submission" date="2022-11" db="EMBL/GenBank/DDBJ databases">
        <authorList>
            <person name="Hyden B.L."/>
            <person name="Feng K."/>
            <person name="Yates T."/>
            <person name="Jawdy S."/>
            <person name="Smart L.B."/>
            <person name="Muchero W."/>
        </authorList>
    </citation>
    <scope>NUCLEOTIDE SEQUENCE</scope>
    <source>
        <tissue evidence="10">Shoot tip</tissue>
    </source>
</reference>
<dbReference type="InterPro" id="IPR009057">
    <property type="entry name" value="Homeodomain-like_sf"/>
</dbReference>
<dbReference type="SMART" id="SM00717">
    <property type="entry name" value="SANT"/>
    <property type="match status" value="2"/>
</dbReference>
<evidence type="ECO:0000256" key="1">
    <source>
        <dbReference type="ARBA" id="ARBA00004123"/>
    </source>
</evidence>
<keyword evidence="2" id="KW-0677">Repeat</keyword>
<dbReference type="InterPro" id="IPR050560">
    <property type="entry name" value="MYB_TF"/>
</dbReference>
<evidence type="ECO:0000259" key="8">
    <source>
        <dbReference type="PROSITE" id="PS50090"/>
    </source>
</evidence>
<dbReference type="SUPFAM" id="SSF46689">
    <property type="entry name" value="Homeodomain-like"/>
    <property type="match status" value="1"/>
</dbReference>
<feature type="domain" description="HTH myb-type" evidence="9">
    <location>
        <begin position="59"/>
        <end position="108"/>
    </location>
</feature>
<organism evidence="10 11">
    <name type="scientific">Salix koriyanagi</name>
    <dbReference type="NCBI Taxonomy" id="2511006"/>
    <lineage>
        <taxon>Eukaryota</taxon>
        <taxon>Viridiplantae</taxon>
        <taxon>Streptophyta</taxon>
        <taxon>Embryophyta</taxon>
        <taxon>Tracheophyta</taxon>
        <taxon>Spermatophyta</taxon>
        <taxon>Magnoliopsida</taxon>
        <taxon>eudicotyledons</taxon>
        <taxon>Gunneridae</taxon>
        <taxon>Pentapetalae</taxon>
        <taxon>rosids</taxon>
        <taxon>fabids</taxon>
        <taxon>Malpighiales</taxon>
        <taxon>Salicaceae</taxon>
        <taxon>Saliceae</taxon>
        <taxon>Salix</taxon>
    </lineage>
</organism>
<dbReference type="InterPro" id="IPR001005">
    <property type="entry name" value="SANT/Myb"/>
</dbReference>
<gene>
    <name evidence="10" type="ORF">OIU74_009165</name>
</gene>
<name>A0A9Q0TRZ9_9ROSI</name>
<evidence type="ECO:0000256" key="7">
    <source>
        <dbReference type="SAM" id="MobiDB-lite"/>
    </source>
</evidence>
<dbReference type="Gene3D" id="1.10.10.60">
    <property type="entry name" value="Homeodomain-like"/>
    <property type="match status" value="2"/>
</dbReference>
<dbReference type="FunFam" id="1.10.10.60:FF:000344">
    <property type="entry name" value="Transcription factor MYB44"/>
    <property type="match status" value="1"/>
</dbReference>